<dbReference type="InterPro" id="IPR050121">
    <property type="entry name" value="Cytochrome_P450_monoxygenase"/>
</dbReference>
<dbReference type="InterPro" id="IPR036396">
    <property type="entry name" value="Cyt_P450_sf"/>
</dbReference>
<keyword evidence="10" id="KW-0812">Transmembrane</keyword>
<dbReference type="PRINTS" id="PR00385">
    <property type="entry name" value="P450"/>
</dbReference>
<dbReference type="Proteomes" id="UP001321760">
    <property type="component" value="Unassembled WGS sequence"/>
</dbReference>
<dbReference type="PRINTS" id="PR00463">
    <property type="entry name" value="EP450I"/>
</dbReference>
<reference evidence="11" key="1">
    <citation type="journal article" date="2023" name="Mol. Phylogenet. Evol.">
        <title>Genome-scale phylogeny and comparative genomics of the fungal order Sordariales.</title>
        <authorList>
            <person name="Hensen N."/>
            <person name="Bonometti L."/>
            <person name="Westerberg I."/>
            <person name="Brannstrom I.O."/>
            <person name="Guillou S."/>
            <person name="Cros-Aarteil S."/>
            <person name="Calhoun S."/>
            <person name="Haridas S."/>
            <person name="Kuo A."/>
            <person name="Mondo S."/>
            <person name="Pangilinan J."/>
            <person name="Riley R."/>
            <person name="LaButti K."/>
            <person name="Andreopoulos B."/>
            <person name="Lipzen A."/>
            <person name="Chen C."/>
            <person name="Yan M."/>
            <person name="Daum C."/>
            <person name="Ng V."/>
            <person name="Clum A."/>
            <person name="Steindorff A."/>
            <person name="Ohm R.A."/>
            <person name="Martin F."/>
            <person name="Silar P."/>
            <person name="Natvig D.O."/>
            <person name="Lalanne C."/>
            <person name="Gautier V."/>
            <person name="Ament-Velasquez S.L."/>
            <person name="Kruys A."/>
            <person name="Hutchinson M.I."/>
            <person name="Powell A.J."/>
            <person name="Barry K."/>
            <person name="Miller A.N."/>
            <person name="Grigoriev I.V."/>
            <person name="Debuchy R."/>
            <person name="Gladieux P."/>
            <person name="Hiltunen Thoren M."/>
            <person name="Johannesson H."/>
        </authorList>
    </citation>
    <scope>NUCLEOTIDE SEQUENCE</scope>
    <source>
        <strain evidence="11">PSN243</strain>
    </source>
</reference>
<evidence type="ECO:0000313" key="12">
    <source>
        <dbReference type="Proteomes" id="UP001321760"/>
    </source>
</evidence>
<organism evidence="11 12">
    <name type="scientific">Podospora aff. communis PSN243</name>
    <dbReference type="NCBI Taxonomy" id="3040156"/>
    <lineage>
        <taxon>Eukaryota</taxon>
        <taxon>Fungi</taxon>
        <taxon>Dikarya</taxon>
        <taxon>Ascomycota</taxon>
        <taxon>Pezizomycotina</taxon>
        <taxon>Sordariomycetes</taxon>
        <taxon>Sordariomycetidae</taxon>
        <taxon>Sordariales</taxon>
        <taxon>Podosporaceae</taxon>
        <taxon>Podospora</taxon>
    </lineage>
</organism>
<evidence type="ECO:0000256" key="4">
    <source>
        <dbReference type="ARBA" id="ARBA00022723"/>
    </source>
</evidence>
<evidence type="ECO:0000256" key="2">
    <source>
        <dbReference type="ARBA" id="ARBA00010617"/>
    </source>
</evidence>
<evidence type="ECO:0000256" key="3">
    <source>
        <dbReference type="ARBA" id="ARBA00022617"/>
    </source>
</evidence>
<dbReference type="InterPro" id="IPR017972">
    <property type="entry name" value="Cyt_P450_CS"/>
</dbReference>
<dbReference type="GO" id="GO:0020037">
    <property type="term" value="F:heme binding"/>
    <property type="evidence" value="ECO:0007669"/>
    <property type="project" value="InterPro"/>
</dbReference>
<evidence type="ECO:0000256" key="10">
    <source>
        <dbReference type="SAM" id="Phobius"/>
    </source>
</evidence>
<keyword evidence="10" id="KW-1133">Transmembrane helix</keyword>
<keyword evidence="5 9" id="KW-0560">Oxidoreductase</keyword>
<dbReference type="GO" id="GO:0004497">
    <property type="term" value="F:monooxygenase activity"/>
    <property type="evidence" value="ECO:0007669"/>
    <property type="project" value="UniProtKB-KW"/>
</dbReference>
<dbReference type="GO" id="GO:0016705">
    <property type="term" value="F:oxidoreductase activity, acting on paired donors, with incorporation or reduction of molecular oxygen"/>
    <property type="evidence" value="ECO:0007669"/>
    <property type="project" value="InterPro"/>
</dbReference>
<evidence type="ECO:0000256" key="6">
    <source>
        <dbReference type="ARBA" id="ARBA00023004"/>
    </source>
</evidence>
<dbReference type="InterPro" id="IPR002401">
    <property type="entry name" value="Cyt_P450_E_grp-I"/>
</dbReference>
<gene>
    <name evidence="11" type="ORF">QBC34DRAFT_410046</name>
</gene>
<evidence type="ECO:0000256" key="5">
    <source>
        <dbReference type="ARBA" id="ARBA00023002"/>
    </source>
</evidence>
<protein>
    <submittedName>
        <fullName evidence="11">Cytochrome P450</fullName>
    </submittedName>
</protein>
<proteinExistence type="inferred from homology"/>
<dbReference type="GO" id="GO:0005506">
    <property type="term" value="F:iron ion binding"/>
    <property type="evidence" value="ECO:0007669"/>
    <property type="project" value="InterPro"/>
</dbReference>
<sequence length="502" mass="56824">MSLLNIEAAPLAVWALGPITFFLGARILYNLYFHPLRHYPGPKLWAATEIPYTFHWLNGSSCIPIAQLHSQYGDVVRVSPSRLSFIHPDAWTDIRGHRKTGAGENPKEPEFFAFSAHNILGANRVNHSRFRRALAHGFSAKTMQAQQPLITEYVDLLLDRLKAKVAVQGNAVVDLSTYFNLTTFDVIGDLAFGTSFNGLRDEELHSWARAILNSTREFYLATAVRRNAPWLLSTIRTLAPNLLGKGMRGQVLYAKQRVDERIETPTERPDYINSMLSGKGDTAKEMTHEQIMQNARILAIAGSETTATALSGTVFFLVTHPDVQRKLAKEIRSTFESEDEIDMHSVQKLKYMLAVLDESLRMMPPVPGSFPRVAQSGGDVICGQYVPEGTGLDIWPIVAFHSPRNFTDPDEFIPERWMEGKNERFVNDKVQAFQPFSLGPRNCIGKNLAYIEMRLILARLVWNFDLDLGDDKTKGWFGRCRPFNLWERPPLNVKLVPVRRDL</sequence>
<evidence type="ECO:0000256" key="7">
    <source>
        <dbReference type="ARBA" id="ARBA00023033"/>
    </source>
</evidence>
<keyword evidence="4 8" id="KW-0479">Metal-binding</keyword>
<keyword evidence="12" id="KW-1185">Reference proteome</keyword>
<feature type="binding site" description="axial binding residue" evidence="8">
    <location>
        <position position="443"/>
    </location>
    <ligand>
        <name>heme</name>
        <dbReference type="ChEBI" id="CHEBI:30413"/>
    </ligand>
    <ligandPart>
        <name>Fe</name>
        <dbReference type="ChEBI" id="CHEBI:18248"/>
    </ligandPart>
</feature>
<reference evidence="11" key="2">
    <citation type="submission" date="2023-05" db="EMBL/GenBank/DDBJ databases">
        <authorList>
            <consortium name="Lawrence Berkeley National Laboratory"/>
            <person name="Steindorff A."/>
            <person name="Hensen N."/>
            <person name="Bonometti L."/>
            <person name="Westerberg I."/>
            <person name="Brannstrom I.O."/>
            <person name="Guillou S."/>
            <person name="Cros-Aarteil S."/>
            <person name="Calhoun S."/>
            <person name="Haridas S."/>
            <person name="Kuo A."/>
            <person name="Mondo S."/>
            <person name="Pangilinan J."/>
            <person name="Riley R."/>
            <person name="Labutti K."/>
            <person name="Andreopoulos B."/>
            <person name="Lipzen A."/>
            <person name="Chen C."/>
            <person name="Yanf M."/>
            <person name="Daum C."/>
            <person name="Ng V."/>
            <person name="Clum A."/>
            <person name="Ohm R."/>
            <person name="Martin F."/>
            <person name="Silar P."/>
            <person name="Natvig D."/>
            <person name="Lalanne C."/>
            <person name="Gautier V."/>
            <person name="Ament-Velasquez S.L."/>
            <person name="Kruys A."/>
            <person name="Hutchinson M.I."/>
            <person name="Powell A.J."/>
            <person name="Barry K."/>
            <person name="Miller A.N."/>
            <person name="Grigoriev I.V."/>
            <person name="Debuchy R."/>
            <person name="Gladieux P."/>
            <person name="Thoren M.H."/>
            <person name="Johannesson H."/>
        </authorList>
    </citation>
    <scope>NUCLEOTIDE SEQUENCE</scope>
    <source>
        <strain evidence="11">PSN243</strain>
    </source>
</reference>
<dbReference type="SUPFAM" id="SSF48264">
    <property type="entry name" value="Cytochrome P450"/>
    <property type="match status" value="1"/>
</dbReference>
<evidence type="ECO:0000313" key="11">
    <source>
        <dbReference type="EMBL" id="KAK4447172.1"/>
    </source>
</evidence>
<dbReference type="EMBL" id="MU865951">
    <property type="protein sequence ID" value="KAK4447172.1"/>
    <property type="molecule type" value="Genomic_DNA"/>
</dbReference>
<dbReference type="InterPro" id="IPR001128">
    <property type="entry name" value="Cyt_P450"/>
</dbReference>
<comment type="cofactor">
    <cofactor evidence="1 8">
        <name>heme</name>
        <dbReference type="ChEBI" id="CHEBI:30413"/>
    </cofactor>
</comment>
<evidence type="ECO:0000256" key="1">
    <source>
        <dbReference type="ARBA" id="ARBA00001971"/>
    </source>
</evidence>
<dbReference type="CDD" id="cd11058">
    <property type="entry name" value="CYP60B-like"/>
    <property type="match status" value="1"/>
</dbReference>
<dbReference type="PROSITE" id="PS00086">
    <property type="entry name" value="CYTOCHROME_P450"/>
    <property type="match status" value="1"/>
</dbReference>
<keyword evidence="6 8" id="KW-0408">Iron</keyword>
<comment type="caution">
    <text evidence="11">The sequence shown here is derived from an EMBL/GenBank/DDBJ whole genome shotgun (WGS) entry which is preliminary data.</text>
</comment>
<dbReference type="Pfam" id="PF00067">
    <property type="entry name" value="p450"/>
    <property type="match status" value="1"/>
</dbReference>
<keyword evidence="10" id="KW-0472">Membrane</keyword>
<evidence type="ECO:0000256" key="8">
    <source>
        <dbReference type="PIRSR" id="PIRSR602401-1"/>
    </source>
</evidence>
<dbReference type="PANTHER" id="PTHR24305">
    <property type="entry name" value="CYTOCHROME P450"/>
    <property type="match status" value="1"/>
</dbReference>
<evidence type="ECO:0000256" key="9">
    <source>
        <dbReference type="RuleBase" id="RU000461"/>
    </source>
</evidence>
<feature type="transmembrane region" description="Helical" evidence="10">
    <location>
        <begin position="12"/>
        <end position="33"/>
    </location>
</feature>
<dbReference type="Gene3D" id="1.10.630.10">
    <property type="entry name" value="Cytochrome P450"/>
    <property type="match status" value="1"/>
</dbReference>
<dbReference type="PANTHER" id="PTHR24305:SF230">
    <property type="entry name" value="P450, PUTATIVE (EUROFUNG)-RELATED"/>
    <property type="match status" value="1"/>
</dbReference>
<comment type="similarity">
    <text evidence="2 9">Belongs to the cytochrome P450 family.</text>
</comment>
<name>A0AAV9GIJ8_9PEZI</name>
<dbReference type="AlphaFoldDB" id="A0AAV9GIJ8"/>
<accession>A0AAV9GIJ8</accession>
<keyword evidence="3 8" id="KW-0349">Heme</keyword>
<keyword evidence="7 9" id="KW-0503">Monooxygenase</keyword>